<sequence>MNHVLEDTIYIRGSGCADPWFSAGADGVSHAPARCAAAGTKLVCA</sequence>
<accession>A0A0A8K6N9</accession>
<evidence type="ECO:0000313" key="2">
    <source>
        <dbReference type="Proteomes" id="UP000031643"/>
    </source>
</evidence>
<dbReference type="RefSeq" id="WP_156137522.1">
    <property type="nucleotide sequence ID" value="NZ_AP014648.1"/>
</dbReference>
<reference evidence="1 2" key="1">
    <citation type="submission" date="2014-09" db="EMBL/GenBank/DDBJ databases">
        <title>Genome sequencing of Methyloceanibacter caenitepidi Gela4.</title>
        <authorList>
            <person name="Takeuchi M."/>
            <person name="Susumu S."/>
            <person name="Kamagata Y."/>
            <person name="Oshima K."/>
            <person name="Hattori M."/>
            <person name="Iwasaki W."/>
        </authorList>
    </citation>
    <scope>NUCLEOTIDE SEQUENCE [LARGE SCALE GENOMIC DNA]</scope>
    <source>
        <strain evidence="1 2">Gela4</strain>
    </source>
</reference>
<keyword evidence="2" id="KW-1185">Reference proteome</keyword>
<name>A0A0A8K6N9_9HYPH</name>
<dbReference type="EMBL" id="AP014648">
    <property type="protein sequence ID" value="BAQ17669.1"/>
    <property type="molecule type" value="Genomic_DNA"/>
</dbReference>
<dbReference type="AlphaFoldDB" id="A0A0A8K6N9"/>
<proteinExistence type="predicted"/>
<gene>
    <name evidence="1" type="ORF">GL4_2227</name>
</gene>
<protein>
    <submittedName>
        <fullName evidence="1">Uncharacterized protein</fullName>
    </submittedName>
</protein>
<organism evidence="1 2">
    <name type="scientific">Methyloceanibacter caenitepidi</name>
    <dbReference type="NCBI Taxonomy" id="1384459"/>
    <lineage>
        <taxon>Bacteria</taxon>
        <taxon>Pseudomonadati</taxon>
        <taxon>Pseudomonadota</taxon>
        <taxon>Alphaproteobacteria</taxon>
        <taxon>Hyphomicrobiales</taxon>
        <taxon>Hyphomicrobiaceae</taxon>
        <taxon>Methyloceanibacter</taxon>
    </lineage>
</organism>
<dbReference type="Proteomes" id="UP000031643">
    <property type="component" value="Chromosome"/>
</dbReference>
<evidence type="ECO:0000313" key="1">
    <source>
        <dbReference type="EMBL" id="BAQ17669.1"/>
    </source>
</evidence>
<dbReference type="KEGG" id="mcg:GL4_2227"/>
<dbReference type="HOGENOM" id="CLU_3201888_0_0_5"/>
<dbReference type="STRING" id="1384459.GL4_2227"/>